<dbReference type="Proteomes" id="UP000295244">
    <property type="component" value="Unassembled WGS sequence"/>
</dbReference>
<accession>A0A4V2NXA9</accession>
<protein>
    <submittedName>
        <fullName evidence="1">DUF2267 domain-containing protein</fullName>
    </submittedName>
</protein>
<dbReference type="AlphaFoldDB" id="A0A4V2NXA9"/>
<gene>
    <name evidence="1" type="ORF">E0L93_01595</name>
</gene>
<sequence length="125" mass="13949">MQHDEFIERVRERAGLGTQAEAERATYAVLATLGDYLAGGEGKYLAAQLPQGVAEHLERRPPERSLLYSPDDFLQQVGEKEGASLEEARKHTRAVFSVLEEAVTEGEMRDIRRQFPAGFEPLFGS</sequence>
<dbReference type="RefSeq" id="WP_132687547.1">
    <property type="nucleotide sequence ID" value="NZ_SKBU01000003.1"/>
</dbReference>
<organism evidence="1 2">
    <name type="scientific">Rubrobacter taiwanensis</name>
    <dbReference type="NCBI Taxonomy" id="185139"/>
    <lineage>
        <taxon>Bacteria</taxon>
        <taxon>Bacillati</taxon>
        <taxon>Actinomycetota</taxon>
        <taxon>Rubrobacteria</taxon>
        <taxon>Rubrobacterales</taxon>
        <taxon>Rubrobacteraceae</taxon>
        <taxon>Rubrobacter</taxon>
    </lineage>
</organism>
<evidence type="ECO:0000313" key="1">
    <source>
        <dbReference type="EMBL" id="TCJ20542.1"/>
    </source>
</evidence>
<dbReference type="InterPro" id="IPR018727">
    <property type="entry name" value="DUF2267"/>
</dbReference>
<proteinExistence type="predicted"/>
<evidence type="ECO:0000313" key="2">
    <source>
        <dbReference type="Proteomes" id="UP000295244"/>
    </source>
</evidence>
<comment type="caution">
    <text evidence="1">The sequence shown here is derived from an EMBL/GenBank/DDBJ whole genome shotgun (WGS) entry which is preliminary data.</text>
</comment>
<dbReference type="Pfam" id="PF10025">
    <property type="entry name" value="DUF2267"/>
    <property type="match status" value="1"/>
</dbReference>
<dbReference type="InterPro" id="IPR038282">
    <property type="entry name" value="DUF2267_sf"/>
</dbReference>
<dbReference type="Gene3D" id="1.10.490.110">
    <property type="entry name" value="Uncharacterized conserved protein DUF2267"/>
    <property type="match status" value="1"/>
</dbReference>
<keyword evidence="2" id="KW-1185">Reference proteome</keyword>
<dbReference type="EMBL" id="SKBU01000003">
    <property type="protein sequence ID" value="TCJ20542.1"/>
    <property type="molecule type" value="Genomic_DNA"/>
</dbReference>
<dbReference type="OrthoDB" id="952780at2"/>
<reference evidence="1 2" key="1">
    <citation type="submission" date="2019-03" db="EMBL/GenBank/DDBJ databases">
        <title>Whole genome sequence of a novel Rubrobacter taiwanensis strain, isolated from Yellowstone National Park.</title>
        <authorList>
            <person name="Freed S."/>
            <person name="Ramaley R.F."/>
            <person name="Kyndt J.A."/>
        </authorList>
    </citation>
    <scope>NUCLEOTIDE SEQUENCE [LARGE SCALE GENOMIC DNA]</scope>
    <source>
        <strain evidence="1 2">Yellowstone</strain>
    </source>
</reference>
<name>A0A4V2NXA9_9ACTN</name>